<reference evidence="2 3" key="1">
    <citation type="submission" date="2018-09" db="EMBL/GenBank/DDBJ databases">
        <authorList>
            <person name="Tagini F."/>
        </authorList>
    </citation>
    <scope>NUCLEOTIDE SEQUENCE [LARGE SCALE GENOMIC DNA]</scope>
    <source>
        <strain evidence="2 3">MK136</strain>
    </source>
</reference>
<accession>A0A498Q6A4</accession>
<evidence type="ECO:0000313" key="2">
    <source>
        <dbReference type="EMBL" id="VBA39320.1"/>
    </source>
</evidence>
<feature type="transmembrane region" description="Helical" evidence="1">
    <location>
        <begin position="62"/>
        <end position="89"/>
    </location>
</feature>
<proteinExistence type="predicted"/>
<organism evidence="2 3">
    <name type="scientific">Mycobacterium attenuatum</name>
    <dbReference type="NCBI Taxonomy" id="2341086"/>
    <lineage>
        <taxon>Bacteria</taxon>
        <taxon>Bacillati</taxon>
        <taxon>Actinomycetota</taxon>
        <taxon>Actinomycetes</taxon>
        <taxon>Mycobacteriales</taxon>
        <taxon>Mycobacteriaceae</taxon>
        <taxon>Mycobacterium</taxon>
    </lineage>
</organism>
<name>A0A498Q6A4_9MYCO</name>
<keyword evidence="3" id="KW-1185">Reference proteome</keyword>
<evidence type="ECO:0000313" key="3">
    <source>
        <dbReference type="Proteomes" id="UP000273307"/>
    </source>
</evidence>
<keyword evidence="1" id="KW-1133">Transmembrane helix</keyword>
<gene>
    <name evidence="2" type="ORF">LAUMK136_02922</name>
</gene>
<dbReference type="AlphaFoldDB" id="A0A498Q6A4"/>
<dbReference type="EMBL" id="UPHP01000068">
    <property type="protein sequence ID" value="VBA39320.1"/>
    <property type="molecule type" value="Genomic_DNA"/>
</dbReference>
<evidence type="ECO:0000256" key="1">
    <source>
        <dbReference type="SAM" id="Phobius"/>
    </source>
</evidence>
<keyword evidence="1" id="KW-0472">Membrane</keyword>
<dbReference type="Proteomes" id="UP000273307">
    <property type="component" value="Unassembled WGS sequence"/>
</dbReference>
<sequence length="109" mass="11502">MVCSGLCAGHQRYRGGATPPHRRRPTGIKRAASRVAWPDVFRRIPSSFAVTLNENADRNDRLAAVGSLCVLIAVLAWCIAVLALITAFVSPPLAQHFPGAGSQITGPAG</sequence>
<keyword evidence="1" id="KW-0812">Transmembrane</keyword>
<protein>
    <submittedName>
        <fullName evidence="2">Uncharacterized protein</fullName>
    </submittedName>
</protein>